<name>A0ABQ9XQ96_9EUKA</name>
<dbReference type="Proteomes" id="UP001281761">
    <property type="component" value="Unassembled WGS sequence"/>
</dbReference>
<dbReference type="InterPro" id="IPR001607">
    <property type="entry name" value="Znf_UBP"/>
</dbReference>
<evidence type="ECO:0000313" key="4">
    <source>
        <dbReference type="EMBL" id="KAK2952406.1"/>
    </source>
</evidence>
<gene>
    <name evidence="4" type="ORF">BLNAU_12668</name>
</gene>
<feature type="coiled-coil region" evidence="2">
    <location>
        <begin position="268"/>
        <end position="426"/>
    </location>
</feature>
<dbReference type="Pfam" id="PF07576">
    <property type="entry name" value="BRAP2"/>
    <property type="match status" value="1"/>
</dbReference>
<feature type="domain" description="UBP-type" evidence="3">
    <location>
        <begin position="132"/>
        <end position="227"/>
    </location>
</feature>
<dbReference type="PANTHER" id="PTHR24007">
    <property type="entry name" value="BRCA1-ASSOCIATED PROTEIN"/>
    <property type="match status" value="1"/>
</dbReference>
<proteinExistence type="predicted"/>
<organism evidence="4 5">
    <name type="scientific">Blattamonas nauphoetae</name>
    <dbReference type="NCBI Taxonomy" id="2049346"/>
    <lineage>
        <taxon>Eukaryota</taxon>
        <taxon>Metamonada</taxon>
        <taxon>Preaxostyla</taxon>
        <taxon>Oxymonadida</taxon>
        <taxon>Blattamonas</taxon>
    </lineage>
</organism>
<dbReference type="Pfam" id="PF02148">
    <property type="entry name" value="zf-UBP"/>
    <property type="match status" value="1"/>
</dbReference>
<dbReference type="EMBL" id="JARBJD010000104">
    <property type="protein sequence ID" value="KAK2952406.1"/>
    <property type="molecule type" value="Genomic_DNA"/>
</dbReference>
<evidence type="ECO:0000259" key="3">
    <source>
        <dbReference type="PROSITE" id="PS50271"/>
    </source>
</evidence>
<keyword evidence="2" id="KW-0175">Coiled coil</keyword>
<dbReference type="Gene3D" id="3.30.40.10">
    <property type="entry name" value="Zinc/RING finger domain, C3HC4 (zinc finger)"/>
    <property type="match status" value="1"/>
</dbReference>
<dbReference type="InterPro" id="IPR011422">
    <property type="entry name" value="BRAP2/ETP1_RRM"/>
</dbReference>
<evidence type="ECO:0000256" key="2">
    <source>
        <dbReference type="SAM" id="Coils"/>
    </source>
</evidence>
<keyword evidence="5" id="KW-1185">Reference proteome</keyword>
<dbReference type="PANTHER" id="PTHR24007:SF7">
    <property type="entry name" value="BRCA1-ASSOCIATED PROTEIN"/>
    <property type="match status" value="1"/>
</dbReference>
<reference evidence="4 5" key="1">
    <citation type="journal article" date="2022" name="bioRxiv">
        <title>Genomics of Preaxostyla Flagellates Illuminates Evolutionary Transitions and the Path Towards Mitochondrial Loss.</title>
        <authorList>
            <person name="Novak L.V.F."/>
            <person name="Treitli S.C."/>
            <person name="Pyrih J."/>
            <person name="Halakuc P."/>
            <person name="Pipaliya S.V."/>
            <person name="Vacek V."/>
            <person name="Brzon O."/>
            <person name="Soukal P."/>
            <person name="Eme L."/>
            <person name="Dacks J.B."/>
            <person name="Karnkowska A."/>
            <person name="Elias M."/>
            <person name="Hampl V."/>
        </authorList>
    </citation>
    <scope>NUCLEOTIDE SEQUENCE [LARGE SCALE GENOMIC DNA]</scope>
    <source>
        <strain evidence="4">NAU3</strain>
        <tissue evidence="4">Gut</tissue>
    </source>
</reference>
<dbReference type="SUPFAM" id="SSF57850">
    <property type="entry name" value="RING/U-box"/>
    <property type="match status" value="1"/>
</dbReference>
<protein>
    <submittedName>
        <fullName evidence="4">RING finger protein ETP1 like protein</fullName>
    </submittedName>
</protein>
<dbReference type="InterPro" id="IPR013083">
    <property type="entry name" value="Znf_RING/FYVE/PHD"/>
</dbReference>
<evidence type="ECO:0000256" key="1">
    <source>
        <dbReference type="PROSITE-ProRule" id="PRU00502"/>
    </source>
</evidence>
<dbReference type="PROSITE" id="PS50271">
    <property type="entry name" value="ZF_UBP"/>
    <property type="match status" value="1"/>
</dbReference>
<keyword evidence="1" id="KW-0862">Zinc</keyword>
<evidence type="ECO:0000313" key="5">
    <source>
        <dbReference type="Proteomes" id="UP001281761"/>
    </source>
</evidence>
<dbReference type="SMART" id="SM00290">
    <property type="entry name" value="ZnF_UBP"/>
    <property type="match status" value="1"/>
</dbReference>
<keyword evidence="1" id="KW-0863">Zinc-finger</keyword>
<comment type="caution">
    <text evidence="4">The sequence shown here is derived from an EMBL/GenBank/DDBJ whole genome shotgun (WGS) entry which is preliminary data.</text>
</comment>
<keyword evidence="1" id="KW-0479">Metal-binding</keyword>
<accession>A0ABQ9XQ96</accession>
<sequence length="444" mass="50828">MYGMIPFSHIQYDIDLHGYYMCILKMKSFSIAESLYTEKNGEFYSVLASDTCHVVFLTDIELISLSGSCISVDWFKSSYSISQQKPISPSVTPQLPLCGPCLELFDPIEYGIFTTPKIFNFSVKQGQNTTETGCVVCLKRRQIETAENKKCESCPATRALWICMQCGNIGCGRYEKSHAVEHSTISSHNYSLDLETGRIWNYQAEEYVHRIFTNDQTGKWVSADADSSPFLLLRTESLDNPPDEASPFQGSILDPLDDDFQRKIEEGKEQIVRTMEEQQQRFEEEMRRIDDEERAVFESTMRECQELEAAIQKKEMEIILLRKQVNQQNEIVRVEEEARAKELEEAQKEQSRIDDLIAQNAQIDKEVKLMAQILNKQTASLESLTRRNVLAKEELAHVDERHANEKAQFESKIEALTQTLIRLSSELEGQGIEIEAGGKRGKKK</sequence>